<accession>A0A2T3J4I3</accession>
<proteinExistence type="predicted"/>
<sequence length="128" mass="14179">MLIAIVSPVSGKHFNWATRAVVVNVFKSGRMVYVCFEINITMPHGVIRNDRNLKVRHKRILLAFSEMVDVEPAHTFVIECTAGGLELGADIATGEVYNKEENEKEVLHTTALENIPSSIVISAVYPLS</sequence>
<evidence type="ECO:0000313" key="1">
    <source>
        <dbReference type="EMBL" id="PSU36188.1"/>
    </source>
</evidence>
<dbReference type="Proteomes" id="UP000241222">
    <property type="component" value="Unassembled WGS sequence"/>
</dbReference>
<comment type="caution">
    <text evidence="1">The sequence shown here is derived from an EMBL/GenBank/DDBJ whole genome shotgun (WGS) entry which is preliminary data.</text>
</comment>
<dbReference type="AlphaFoldDB" id="A0A2T3J4I3"/>
<dbReference type="EMBL" id="PYMH01000001">
    <property type="protein sequence ID" value="PSU36188.1"/>
    <property type="molecule type" value="Genomic_DNA"/>
</dbReference>
<name>A0A2T3J4I3_9GAMM</name>
<protein>
    <submittedName>
        <fullName evidence="1">Uncharacterized protein</fullName>
    </submittedName>
</protein>
<gene>
    <name evidence="1" type="ORF">C9I99_04090</name>
</gene>
<reference evidence="1 2" key="1">
    <citation type="submission" date="2018-03" db="EMBL/GenBank/DDBJ databases">
        <title>Whole genome sequencing of Histamine producing bacteria.</title>
        <authorList>
            <person name="Butler K."/>
        </authorList>
    </citation>
    <scope>NUCLEOTIDE SEQUENCE [LARGE SCALE GENOMIC DNA]</scope>
    <source>
        <strain evidence="1 2">JCM 13586</strain>
    </source>
</reference>
<organism evidence="1 2">
    <name type="scientific">Photobacterium lutimaris</name>
    <dbReference type="NCBI Taxonomy" id="388278"/>
    <lineage>
        <taxon>Bacteria</taxon>
        <taxon>Pseudomonadati</taxon>
        <taxon>Pseudomonadota</taxon>
        <taxon>Gammaproteobacteria</taxon>
        <taxon>Vibrionales</taxon>
        <taxon>Vibrionaceae</taxon>
        <taxon>Photobacterium</taxon>
    </lineage>
</organism>
<keyword evidence="2" id="KW-1185">Reference proteome</keyword>
<evidence type="ECO:0000313" key="2">
    <source>
        <dbReference type="Proteomes" id="UP000241222"/>
    </source>
</evidence>